<keyword evidence="2" id="KW-1185">Reference proteome</keyword>
<proteinExistence type="predicted"/>
<evidence type="ECO:0000313" key="2">
    <source>
        <dbReference type="Proteomes" id="UP000192042"/>
    </source>
</evidence>
<evidence type="ECO:0000313" key="1">
    <source>
        <dbReference type="EMBL" id="SLM48863.1"/>
    </source>
</evidence>
<dbReference type="AlphaFoldDB" id="A0A1W1I7S9"/>
<protein>
    <submittedName>
        <fullName evidence="1">Uncharacterized protein</fullName>
    </submittedName>
</protein>
<accession>A0A1W1I7S9</accession>
<reference evidence="1 2" key="1">
    <citation type="submission" date="2017-03" db="EMBL/GenBank/DDBJ databases">
        <authorList>
            <person name="Afonso C.L."/>
            <person name="Miller P.J."/>
            <person name="Scott M.A."/>
            <person name="Spackman E."/>
            <person name="Goraichik I."/>
            <person name="Dimitrov K.M."/>
            <person name="Suarez D.L."/>
            <person name="Swayne D.E."/>
        </authorList>
    </citation>
    <scope>NUCLEOTIDE SEQUENCE [LARGE SCALE GENOMIC DNA]</scope>
    <source>
        <strain evidence="1">Genome sequencing of Nitrospira japonica strain NJ11</strain>
    </source>
</reference>
<dbReference type="EMBL" id="LT828648">
    <property type="protein sequence ID" value="SLM48863.1"/>
    <property type="molecule type" value="Genomic_DNA"/>
</dbReference>
<sequence>MMSGYQTCCAITHLVMGEDKMSRNPDSDTESEVGQLFGGTVKRNTEPWWVISIICAWTEIGGSD</sequence>
<dbReference type="KEGG" id="nja:NSJP_2696"/>
<gene>
    <name evidence="1" type="ORF">NSJP_2696</name>
</gene>
<organism evidence="1 2">
    <name type="scientific">Nitrospira japonica</name>
    <dbReference type="NCBI Taxonomy" id="1325564"/>
    <lineage>
        <taxon>Bacteria</taxon>
        <taxon>Pseudomonadati</taxon>
        <taxon>Nitrospirota</taxon>
        <taxon>Nitrospiria</taxon>
        <taxon>Nitrospirales</taxon>
        <taxon>Nitrospiraceae</taxon>
        <taxon>Nitrospira</taxon>
    </lineage>
</organism>
<name>A0A1W1I7S9_9BACT</name>
<dbReference type="Proteomes" id="UP000192042">
    <property type="component" value="Chromosome I"/>
</dbReference>
<dbReference type="STRING" id="1325564.NSJP_2696"/>